<evidence type="ECO:0000256" key="4">
    <source>
        <dbReference type="ARBA" id="ARBA00023136"/>
    </source>
</evidence>
<evidence type="ECO:0000256" key="2">
    <source>
        <dbReference type="ARBA" id="ARBA00022692"/>
    </source>
</evidence>
<feature type="region of interest" description="Disordered" evidence="6">
    <location>
        <begin position="286"/>
        <end position="306"/>
    </location>
</feature>
<feature type="transmembrane region" description="Helical" evidence="7">
    <location>
        <begin position="100"/>
        <end position="125"/>
    </location>
</feature>
<accession>A0AAW0QQ94</accession>
<dbReference type="Pfam" id="PF20684">
    <property type="entry name" value="Fung_rhodopsin"/>
    <property type="match status" value="1"/>
</dbReference>
<dbReference type="InterPro" id="IPR049326">
    <property type="entry name" value="Rhodopsin_dom_fungi"/>
</dbReference>
<feature type="region of interest" description="Disordered" evidence="6">
    <location>
        <begin position="314"/>
        <end position="333"/>
    </location>
</feature>
<dbReference type="AlphaFoldDB" id="A0AAW0QQ94"/>
<feature type="transmembrane region" description="Helical" evidence="7">
    <location>
        <begin position="23"/>
        <end position="44"/>
    </location>
</feature>
<protein>
    <recommendedName>
        <fullName evidence="8">Rhodopsin domain-containing protein</fullName>
    </recommendedName>
</protein>
<evidence type="ECO:0000256" key="1">
    <source>
        <dbReference type="ARBA" id="ARBA00004141"/>
    </source>
</evidence>
<organism evidence="9 10">
    <name type="scientific">Apiospora kogelbergensis</name>
    <dbReference type="NCBI Taxonomy" id="1337665"/>
    <lineage>
        <taxon>Eukaryota</taxon>
        <taxon>Fungi</taxon>
        <taxon>Dikarya</taxon>
        <taxon>Ascomycota</taxon>
        <taxon>Pezizomycotina</taxon>
        <taxon>Sordariomycetes</taxon>
        <taxon>Xylariomycetidae</taxon>
        <taxon>Amphisphaeriales</taxon>
        <taxon>Apiosporaceae</taxon>
        <taxon>Apiospora</taxon>
    </lineage>
</organism>
<dbReference type="GO" id="GO:0016020">
    <property type="term" value="C:membrane"/>
    <property type="evidence" value="ECO:0007669"/>
    <property type="project" value="UniProtKB-SubCell"/>
</dbReference>
<feature type="compositionally biased region" description="Polar residues" evidence="6">
    <location>
        <begin position="320"/>
        <end position="329"/>
    </location>
</feature>
<keyword evidence="3 7" id="KW-1133">Transmembrane helix</keyword>
<keyword evidence="10" id="KW-1185">Reference proteome</keyword>
<dbReference type="PANTHER" id="PTHR33048:SF15">
    <property type="entry name" value="INTEGRAL MEMBRANE PROTEIN"/>
    <property type="match status" value="1"/>
</dbReference>
<dbReference type="Proteomes" id="UP001392437">
    <property type="component" value="Unassembled WGS sequence"/>
</dbReference>
<evidence type="ECO:0000256" key="7">
    <source>
        <dbReference type="SAM" id="Phobius"/>
    </source>
</evidence>
<evidence type="ECO:0000256" key="6">
    <source>
        <dbReference type="SAM" id="MobiDB-lite"/>
    </source>
</evidence>
<feature type="compositionally biased region" description="Basic and acidic residues" evidence="6">
    <location>
        <begin position="362"/>
        <end position="375"/>
    </location>
</feature>
<dbReference type="PANTHER" id="PTHR33048">
    <property type="entry name" value="PTH11-LIKE INTEGRAL MEMBRANE PROTEIN (AFU_ORTHOLOGUE AFUA_5G11245)"/>
    <property type="match status" value="1"/>
</dbReference>
<sequence>MTVRDPTSMVADTIAPEGLGQTLLAVTIVMTVLATVAVALRLYVRHMYNAFAVDDWLMLAGWIVNLGHNASVIVLTLYGMGAHDEELTIGMKLKIALWTVIWQFIYVLDGALIKSSIIVTMLRLANRRVYKIILWTLFGLAWATWQISWPVAIFQCKPVSAAWTGVGDCKTGQKVILQVSYFVSAANIFTDLATALTPILLLRHLQMAAKVKYLTMFILSLGVLASVATTIRITYTWAYTEPKEQMYNIGKIVLLTVLECDLGLIAGSLPMLRRLFPSLNPSQYKSSGNANSDIPGRSGDVTLVTIGGGRNRKRGYKLENSLNGTNASVTDRRFHDHKMSSNNRSADSNGHDNGLVDDEDQESTRRMIHVTREVEQSSIKEVPDALENADSGDHNQIDYPDNRFEQVTAARRGSPKAF</sequence>
<evidence type="ECO:0000256" key="5">
    <source>
        <dbReference type="ARBA" id="ARBA00038359"/>
    </source>
</evidence>
<feature type="transmembrane region" description="Helical" evidence="7">
    <location>
        <begin position="132"/>
        <end position="155"/>
    </location>
</feature>
<feature type="domain" description="Rhodopsin" evidence="8">
    <location>
        <begin position="40"/>
        <end position="276"/>
    </location>
</feature>
<dbReference type="InterPro" id="IPR052337">
    <property type="entry name" value="SAT4-like"/>
</dbReference>
<evidence type="ECO:0000313" key="9">
    <source>
        <dbReference type="EMBL" id="KAK8101374.1"/>
    </source>
</evidence>
<comment type="caution">
    <text evidence="9">The sequence shown here is derived from an EMBL/GenBank/DDBJ whole genome shotgun (WGS) entry which is preliminary data.</text>
</comment>
<dbReference type="EMBL" id="JAQQWP010000009">
    <property type="protein sequence ID" value="KAK8101374.1"/>
    <property type="molecule type" value="Genomic_DNA"/>
</dbReference>
<keyword evidence="4 7" id="KW-0472">Membrane</keyword>
<reference evidence="9 10" key="1">
    <citation type="submission" date="2023-01" db="EMBL/GenBank/DDBJ databases">
        <title>Analysis of 21 Apiospora genomes using comparative genomics revels a genus with tremendous synthesis potential of carbohydrate active enzymes and secondary metabolites.</title>
        <authorList>
            <person name="Sorensen T."/>
        </authorList>
    </citation>
    <scope>NUCLEOTIDE SEQUENCE [LARGE SCALE GENOMIC DNA]</scope>
    <source>
        <strain evidence="9 10">CBS 117206</strain>
    </source>
</reference>
<feature type="transmembrane region" description="Helical" evidence="7">
    <location>
        <begin position="213"/>
        <end position="237"/>
    </location>
</feature>
<proteinExistence type="inferred from homology"/>
<feature type="transmembrane region" description="Helical" evidence="7">
    <location>
        <begin position="56"/>
        <end position="80"/>
    </location>
</feature>
<keyword evidence="2 7" id="KW-0812">Transmembrane</keyword>
<evidence type="ECO:0000313" key="10">
    <source>
        <dbReference type="Proteomes" id="UP001392437"/>
    </source>
</evidence>
<evidence type="ECO:0000259" key="8">
    <source>
        <dbReference type="Pfam" id="PF20684"/>
    </source>
</evidence>
<evidence type="ECO:0000256" key="3">
    <source>
        <dbReference type="ARBA" id="ARBA00022989"/>
    </source>
</evidence>
<gene>
    <name evidence="9" type="ORF">PG999_011748</name>
</gene>
<comment type="subcellular location">
    <subcellularLocation>
        <location evidence="1">Membrane</location>
        <topology evidence="1">Multi-pass membrane protein</topology>
    </subcellularLocation>
</comment>
<feature type="region of interest" description="Disordered" evidence="6">
    <location>
        <begin position="338"/>
        <end position="399"/>
    </location>
</feature>
<feature type="transmembrane region" description="Helical" evidence="7">
    <location>
        <begin position="175"/>
        <end position="201"/>
    </location>
</feature>
<name>A0AAW0QQ94_9PEZI</name>
<comment type="similarity">
    <text evidence="5">Belongs to the SAT4 family.</text>
</comment>